<evidence type="ECO:0000259" key="3">
    <source>
        <dbReference type="Pfam" id="PF20254"/>
    </source>
</evidence>
<dbReference type="EMBL" id="JBITYG010000010">
    <property type="protein sequence ID" value="MFI9104687.1"/>
    <property type="molecule type" value="Genomic_DNA"/>
</dbReference>
<reference evidence="4 5" key="1">
    <citation type="submission" date="2024-10" db="EMBL/GenBank/DDBJ databases">
        <title>The Natural Products Discovery Center: Release of the First 8490 Sequenced Strains for Exploring Actinobacteria Biosynthetic Diversity.</title>
        <authorList>
            <person name="Kalkreuter E."/>
            <person name="Kautsar S.A."/>
            <person name="Yang D."/>
            <person name="Bader C.D."/>
            <person name="Teijaro C.N."/>
            <person name="Fluegel L."/>
            <person name="Davis C.M."/>
            <person name="Simpson J.R."/>
            <person name="Lauterbach L."/>
            <person name="Steele A.D."/>
            <person name="Gui C."/>
            <person name="Meng S."/>
            <person name="Li G."/>
            <person name="Viehrig K."/>
            <person name="Ye F."/>
            <person name="Su P."/>
            <person name="Kiefer A.F."/>
            <person name="Nichols A."/>
            <person name="Cepeda A.J."/>
            <person name="Yan W."/>
            <person name="Fan B."/>
            <person name="Jiang Y."/>
            <person name="Adhikari A."/>
            <person name="Zheng C.-J."/>
            <person name="Schuster L."/>
            <person name="Cowan T.M."/>
            <person name="Smanski M.J."/>
            <person name="Chevrette M.G."/>
            <person name="De Carvalho L.P.S."/>
            <person name="Shen B."/>
        </authorList>
    </citation>
    <scope>NUCLEOTIDE SEQUENCE [LARGE SCALE GENOMIC DNA]</scope>
    <source>
        <strain evidence="4 5">NPDC053399</strain>
    </source>
</reference>
<evidence type="ECO:0000256" key="2">
    <source>
        <dbReference type="SAM" id="Phobius"/>
    </source>
</evidence>
<organism evidence="4 5">
    <name type="scientific">Streptomyces fildesensis</name>
    <dbReference type="NCBI Taxonomy" id="375757"/>
    <lineage>
        <taxon>Bacteria</taxon>
        <taxon>Bacillati</taxon>
        <taxon>Actinomycetota</taxon>
        <taxon>Actinomycetes</taxon>
        <taxon>Kitasatosporales</taxon>
        <taxon>Streptomycetaceae</taxon>
        <taxon>Streptomyces</taxon>
    </lineage>
</organism>
<dbReference type="Proteomes" id="UP001614394">
    <property type="component" value="Unassembled WGS sequence"/>
</dbReference>
<feature type="domain" description="N,N-dimethylformamidase beta subunit-like C-terminal" evidence="3">
    <location>
        <begin position="145"/>
        <end position="505"/>
    </location>
</feature>
<proteinExistence type="predicted"/>
<evidence type="ECO:0000313" key="4">
    <source>
        <dbReference type="EMBL" id="MFI9104687.1"/>
    </source>
</evidence>
<keyword evidence="2" id="KW-0472">Membrane</keyword>
<accession>A0ABW8CFV5</accession>
<comment type="caution">
    <text evidence="4">The sequence shown here is derived from an EMBL/GenBank/DDBJ whole genome shotgun (WGS) entry which is preliminary data.</text>
</comment>
<evidence type="ECO:0000313" key="5">
    <source>
        <dbReference type="Proteomes" id="UP001614394"/>
    </source>
</evidence>
<evidence type="ECO:0000256" key="1">
    <source>
        <dbReference type="SAM" id="MobiDB-lite"/>
    </source>
</evidence>
<keyword evidence="5" id="KW-1185">Reference proteome</keyword>
<keyword evidence="2" id="KW-1133">Transmembrane helix</keyword>
<keyword evidence="2" id="KW-0812">Transmembrane</keyword>
<dbReference type="Pfam" id="PF20254">
    <property type="entry name" value="DMFA2_C"/>
    <property type="match status" value="1"/>
</dbReference>
<name>A0ABW8CFV5_9ACTN</name>
<feature type="region of interest" description="Disordered" evidence="1">
    <location>
        <begin position="67"/>
        <end position="88"/>
    </location>
</feature>
<dbReference type="InterPro" id="IPR046540">
    <property type="entry name" value="DMFA2_C"/>
</dbReference>
<dbReference type="RefSeq" id="WP_399655273.1">
    <property type="nucleotide sequence ID" value="NZ_JBITYG010000010.1"/>
</dbReference>
<sequence>MNESLSSFFARLGEFTFCDPARLYDRKIMNLRRIALLVAALGVVVAVCVQYGTNLLDSAKETVTALPTPGRPPVQVVTPPPEKGGPGKNVGINVAKENALPGTTDWKLKNPGPQNAIEGYADRVSVDPGDKFGLYVSTPARDFQVEAYRMGWYDGKQGRLVWSSDRVRGQRQAAAEMTPQIYMARAPWKRSLEVSTKGWPEGDYRLKLVSAAGHDRWVPLTVRSKSAEGRSVFINAVATWAAYNSWGGANIYGGIKGYGDRARKVSFDRPYTGAGDGLFGWHELPMLTLAERMGIPLAYGTSLELDSEPARFKGARGMIFPSHDEYWSSGMRTNTIALRDKGVNLAFFGANNAYRHVRFESSPLGAERVVTCYKDAAEDPMSLTDTDEATQQWRQAPNPRPEASFLGIQYEWAGVLAPYVVTDPNVWLYKGTGAHAGSQYPGLVRSEFDRVFSDGNTPRPIQILSNSPVVIQGKDKSFANSTYYTTASGAGVFSAGTLGWTCAVDASPCWGKLPKETGKFATKVAENIISAFQAGPAAKAHPAVDNYEKYARPTGRFKYNM</sequence>
<feature type="transmembrane region" description="Helical" evidence="2">
    <location>
        <begin position="34"/>
        <end position="52"/>
    </location>
</feature>
<gene>
    <name evidence="4" type="ORF">ACIGXA_29660</name>
</gene>
<protein>
    <submittedName>
        <fullName evidence="4">N,N-dimethylformamidase beta subunit family domain-containing protein</fullName>
    </submittedName>
</protein>